<sequence>MLADDAGALRDQRVGGFCFGSRIIPRVRVDDVHVGIRNDALYAKEERGVTADHFGIRVGTDITTIRIFDRTGIHEFLELHASDDAGDVTRFKGMREGVFEVRELAQGSLVARHGDEGHFRIFGSSLLHVGLMAVAVGEDVVATLLDEVNRRIIALFIFRNVVLPDDLVVGNTGGGCASLDAFDVRRVVTGVLVVDEDHADFDSGRCGFFHCGGFGCFRCCGGFRRFGCGCGGGASHQSEHHSQDCQKSNELFHGFPPTKF</sequence>
<dbReference type="EMBL" id="VSSQ01024312">
    <property type="protein sequence ID" value="MPM71751.1"/>
    <property type="molecule type" value="Genomic_DNA"/>
</dbReference>
<protein>
    <submittedName>
        <fullName evidence="1">Uncharacterized protein</fullName>
    </submittedName>
</protein>
<evidence type="ECO:0000313" key="1">
    <source>
        <dbReference type="EMBL" id="MPM71751.1"/>
    </source>
</evidence>
<reference evidence="1" key="1">
    <citation type="submission" date="2019-08" db="EMBL/GenBank/DDBJ databases">
        <authorList>
            <person name="Kucharzyk K."/>
            <person name="Murdoch R.W."/>
            <person name="Higgins S."/>
            <person name="Loffler F."/>
        </authorList>
    </citation>
    <scope>NUCLEOTIDE SEQUENCE</scope>
</reference>
<gene>
    <name evidence="1" type="ORF">SDC9_118722</name>
</gene>
<organism evidence="1">
    <name type="scientific">bioreactor metagenome</name>
    <dbReference type="NCBI Taxonomy" id="1076179"/>
    <lineage>
        <taxon>unclassified sequences</taxon>
        <taxon>metagenomes</taxon>
        <taxon>ecological metagenomes</taxon>
    </lineage>
</organism>
<name>A0A645C464_9ZZZZ</name>
<dbReference type="AlphaFoldDB" id="A0A645C464"/>
<accession>A0A645C464</accession>
<comment type="caution">
    <text evidence="1">The sequence shown here is derived from an EMBL/GenBank/DDBJ whole genome shotgun (WGS) entry which is preliminary data.</text>
</comment>
<proteinExistence type="predicted"/>